<keyword evidence="2" id="KW-1185">Reference proteome</keyword>
<dbReference type="EMBL" id="LHQQ01000017">
    <property type="protein sequence ID" value="KOS47340.1"/>
    <property type="molecule type" value="Genomic_DNA"/>
</dbReference>
<dbReference type="Proteomes" id="UP000037696">
    <property type="component" value="Unassembled WGS sequence"/>
</dbReference>
<comment type="caution">
    <text evidence="1">The sequence shown here is derived from an EMBL/GenBank/DDBJ whole genome shotgun (WGS) entry which is preliminary data.</text>
</comment>
<protein>
    <submittedName>
        <fullName evidence="1">Uncharacterized protein</fullName>
    </submittedName>
</protein>
<evidence type="ECO:0000313" key="1">
    <source>
        <dbReference type="EMBL" id="KOS47340.1"/>
    </source>
</evidence>
<dbReference type="AlphaFoldDB" id="A0A0M8PGR4"/>
<evidence type="ECO:0000313" key="2">
    <source>
        <dbReference type="Proteomes" id="UP000037696"/>
    </source>
</evidence>
<gene>
    <name evidence="1" type="ORF">ACN38_g1676</name>
</gene>
<accession>A0A0M8PGR4</accession>
<proteinExistence type="predicted"/>
<organism evidence="1 2">
    <name type="scientific">Penicillium nordicum</name>
    <dbReference type="NCBI Taxonomy" id="229535"/>
    <lineage>
        <taxon>Eukaryota</taxon>
        <taxon>Fungi</taxon>
        <taxon>Dikarya</taxon>
        <taxon>Ascomycota</taxon>
        <taxon>Pezizomycotina</taxon>
        <taxon>Eurotiomycetes</taxon>
        <taxon>Eurotiomycetidae</taxon>
        <taxon>Eurotiales</taxon>
        <taxon>Aspergillaceae</taxon>
        <taxon>Penicillium</taxon>
    </lineage>
</organism>
<name>A0A0M8PGR4_9EURO</name>
<sequence length="80" mass="9544">MKLFDLHTNQVTPFFGLATAMKYIFNSDLPQIQFRFNLDSIQIQFIFNSVSIQFQFTLEVPIEIPRFVWWPKAYGYNVTM</sequence>
<reference evidence="1 2" key="1">
    <citation type="submission" date="2015-08" db="EMBL/GenBank/DDBJ databases">
        <title>Genome sequencing of Penicillium nordicum.</title>
        <authorList>
            <person name="Nguyen H.D."/>
            <person name="Seifert K.A."/>
        </authorList>
    </citation>
    <scope>NUCLEOTIDE SEQUENCE [LARGE SCALE GENOMIC DNA]</scope>
    <source>
        <strain evidence="1 2">DAOMC 185683</strain>
    </source>
</reference>